<evidence type="ECO:0000313" key="11">
    <source>
        <dbReference type="EMBL" id="KAF8785195.1"/>
    </source>
</evidence>
<dbReference type="EC" id="2.7.7.7" evidence="2"/>
<evidence type="ECO:0000256" key="8">
    <source>
        <dbReference type="ARBA" id="ARBA00049244"/>
    </source>
</evidence>
<evidence type="ECO:0000256" key="3">
    <source>
        <dbReference type="ARBA" id="ARBA00022679"/>
    </source>
</evidence>
<gene>
    <name evidence="11" type="ORF">HNY73_010769</name>
</gene>
<dbReference type="GO" id="GO:0000166">
    <property type="term" value="F:nucleotide binding"/>
    <property type="evidence" value="ECO:0007669"/>
    <property type="project" value="InterPro"/>
</dbReference>
<keyword evidence="6" id="KW-0239">DNA-directed DNA polymerase</keyword>
<feature type="region of interest" description="Disordered" evidence="9">
    <location>
        <begin position="384"/>
        <end position="447"/>
    </location>
</feature>
<dbReference type="GO" id="GO:0003887">
    <property type="term" value="F:DNA-directed DNA polymerase activity"/>
    <property type="evidence" value="ECO:0007669"/>
    <property type="project" value="UniProtKB-KW"/>
</dbReference>
<dbReference type="InterPro" id="IPR004868">
    <property type="entry name" value="DNA-dir_DNA_pol_B_mt/vir"/>
</dbReference>
<keyword evidence="7" id="KW-0238">DNA-binding</keyword>
<sequence length="475" mass="53643">MAVYRSKHTQEQIPMVPVRGYVTKVNFSKESVEWLMYLENTMGIKICHALNERGERNIDGAYVDGFHQPLPFVNKYSPYPIGHPEIITSNFGDFSQYFGIVKCSILPPPRLYHPVLPYRSRGKLTFPLCSKCVETQNNICEHDDTDWASKGTWVTIEVQKASDVGYKLMKMYDLHHFKEQSTPLFKSYINTFLKTKQEASGWPERCETATERSLYIKIYEDHEGVVLDPDQIVKNSGRRQVSKLCLNSFWGRWGMKKIKIQPTLVSSLPEFNSILTNTTKEIVKTQSSQNLGFFHLMIQSFLFVIFSRSIVSPCLGPKARVGATPVLGPFNRLGQSKSSQAGFLGPCNARQSKSLPGQYLGTATCWPKRARVCQRAIFWPVQPARPKQESARPVPRPVQPARPKQESARPVPRPVLQLAGPKQGLPGPVPRPVQPLGQAESATPFPRPFETVSCSADERYFFPASSKGNTQFVCR</sequence>
<dbReference type="Proteomes" id="UP000807504">
    <property type="component" value="Unassembled WGS sequence"/>
</dbReference>
<name>A0A8T0F4I9_ARGBR</name>
<reference evidence="11" key="2">
    <citation type="submission" date="2020-06" db="EMBL/GenBank/DDBJ databases">
        <authorList>
            <person name="Sheffer M."/>
        </authorList>
    </citation>
    <scope>NUCLEOTIDE SEQUENCE</scope>
</reference>
<dbReference type="EMBL" id="JABXBU010000030">
    <property type="protein sequence ID" value="KAF8785195.1"/>
    <property type="molecule type" value="Genomic_DNA"/>
</dbReference>
<evidence type="ECO:0000256" key="2">
    <source>
        <dbReference type="ARBA" id="ARBA00012417"/>
    </source>
</evidence>
<dbReference type="InterPro" id="IPR043502">
    <property type="entry name" value="DNA/RNA_pol_sf"/>
</dbReference>
<dbReference type="SUPFAM" id="SSF56672">
    <property type="entry name" value="DNA/RNA polymerases"/>
    <property type="match status" value="1"/>
</dbReference>
<protein>
    <recommendedName>
        <fullName evidence="2">DNA-directed DNA polymerase</fullName>
        <ecNumber evidence="2">2.7.7.7</ecNumber>
    </recommendedName>
</protein>
<comment type="catalytic activity">
    <reaction evidence="8">
        <text>DNA(n) + a 2'-deoxyribonucleoside 5'-triphosphate = DNA(n+1) + diphosphate</text>
        <dbReference type="Rhea" id="RHEA:22508"/>
        <dbReference type="Rhea" id="RHEA-COMP:17339"/>
        <dbReference type="Rhea" id="RHEA-COMP:17340"/>
        <dbReference type="ChEBI" id="CHEBI:33019"/>
        <dbReference type="ChEBI" id="CHEBI:61560"/>
        <dbReference type="ChEBI" id="CHEBI:173112"/>
        <dbReference type="EC" id="2.7.7.7"/>
    </reaction>
</comment>
<keyword evidence="4" id="KW-0548">Nucleotidyltransferase</keyword>
<feature type="domain" description="DNA-directed DNA polymerase family B mitochondria/virus" evidence="10">
    <location>
        <begin position="71"/>
        <end position="201"/>
    </location>
</feature>
<comment type="similarity">
    <text evidence="1">Belongs to the DNA polymerase type-B family.</text>
</comment>
<dbReference type="Pfam" id="PF03175">
    <property type="entry name" value="DNA_pol_B_2"/>
    <property type="match status" value="1"/>
</dbReference>
<keyword evidence="12" id="KW-1185">Reference proteome</keyword>
<keyword evidence="3" id="KW-0808">Transferase</keyword>
<dbReference type="PANTHER" id="PTHR33568:SF3">
    <property type="entry name" value="DNA-DIRECTED DNA POLYMERASE"/>
    <property type="match status" value="1"/>
</dbReference>
<reference evidence="11" key="1">
    <citation type="journal article" date="2020" name="bioRxiv">
        <title>Chromosome-level reference genome of the European wasp spider Argiope bruennichi: a resource for studies on range expansion and evolutionary adaptation.</title>
        <authorList>
            <person name="Sheffer M.M."/>
            <person name="Hoppe A."/>
            <person name="Krehenwinkel H."/>
            <person name="Uhl G."/>
            <person name="Kuss A.W."/>
            <person name="Jensen L."/>
            <person name="Jensen C."/>
            <person name="Gillespie R.G."/>
            <person name="Hoff K.J."/>
            <person name="Prost S."/>
        </authorList>
    </citation>
    <scope>NUCLEOTIDE SEQUENCE</scope>
</reference>
<dbReference type="PANTHER" id="PTHR33568">
    <property type="entry name" value="DNA POLYMERASE"/>
    <property type="match status" value="1"/>
</dbReference>
<dbReference type="GO" id="GO:0006260">
    <property type="term" value="P:DNA replication"/>
    <property type="evidence" value="ECO:0007669"/>
    <property type="project" value="UniProtKB-KW"/>
</dbReference>
<evidence type="ECO:0000256" key="7">
    <source>
        <dbReference type="ARBA" id="ARBA00023125"/>
    </source>
</evidence>
<accession>A0A8T0F4I9</accession>
<evidence type="ECO:0000313" key="12">
    <source>
        <dbReference type="Proteomes" id="UP000807504"/>
    </source>
</evidence>
<proteinExistence type="inferred from homology"/>
<dbReference type="AlphaFoldDB" id="A0A8T0F4I9"/>
<evidence type="ECO:0000256" key="1">
    <source>
        <dbReference type="ARBA" id="ARBA00005755"/>
    </source>
</evidence>
<keyword evidence="5" id="KW-0235">DNA replication</keyword>
<dbReference type="GO" id="GO:0003677">
    <property type="term" value="F:DNA binding"/>
    <property type="evidence" value="ECO:0007669"/>
    <property type="project" value="UniProtKB-KW"/>
</dbReference>
<evidence type="ECO:0000256" key="9">
    <source>
        <dbReference type="SAM" id="MobiDB-lite"/>
    </source>
</evidence>
<evidence type="ECO:0000256" key="4">
    <source>
        <dbReference type="ARBA" id="ARBA00022695"/>
    </source>
</evidence>
<evidence type="ECO:0000259" key="10">
    <source>
        <dbReference type="Pfam" id="PF03175"/>
    </source>
</evidence>
<evidence type="ECO:0000256" key="6">
    <source>
        <dbReference type="ARBA" id="ARBA00022932"/>
    </source>
</evidence>
<evidence type="ECO:0000256" key="5">
    <source>
        <dbReference type="ARBA" id="ARBA00022705"/>
    </source>
</evidence>
<organism evidence="11 12">
    <name type="scientific">Argiope bruennichi</name>
    <name type="common">Wasp spider</name>
    <name type="synonym">Aranea bruennichi</name>
    <dbReference type="NCBI Taxonomy" id="94029"/>
    <lineage>
        <taxon>Eukaryota</taxon>
        <taxon>Metazoa</taxon>
        <taxon>Ecdysozoa</taxon>
        <taxon>Arthropoda</taxon>
        <taxon>Chelicerata</taxon>
        <taxon>Arachnida</taxon>
        <taxon>Araneae</taxon>
        <taxon>Araneomorphae</taxon>
        <taxon>Entelegynae</taxon>
        <taxon>Araneoidea</taxon>
        <taxon>Araneidae</taxon>
        <taxon>Argiope</taxon>
    </lineage>
</organism>
<comment type="caution">
    <text evidence="11">The sequence shown here is derived from an EMBL/GenBank/DDBJ whole genome shotgun (WGS) entry which is preliminary data.</text>
</comment>